<comment type="caution">
    <text evidence="1">The sequence shown here is derived from an EMBL/GenBank/DDBJ whole genome shotgun (WGS) entry which is preliminary data.</text>
</comment>
<protein>
    <submittedName>
        <fullName evidence="1">Uncharacterized protein</fullName>
    </submittedName>
</protein>
<dbReference type="AlphaFoldDB" id="A0A0P8C3L4"/>
<name>A0A0P8C3L4_9EURY</name>
<feature type="non-terminal residue" evidence="1">
    <location>
        <position position="103"/>
    </location>
</feature>
<organism evidence="1 2">
    <name type="scientific">Candidatus Methanoperedens nitratireducens</name>
    <dbReference type="NCBI Taxonomy" id="1392998"/>
    <lineage>
        <taxon>Archaea</taxon>
        <taxon>Methanobacteriati</taxon>
        <taxon>Methanobacteriota</taxon>
        <taxon>Stenosarchaea group</taxon>
        <taxon>Methanomicrobia</taxon>
        <taxon>Methanosarcinales</taxon>
        <taxon>ANME-2 cluster</taxon>
        <taxon>Candidatus Methanoperedentaceae</taxon>
        <taxon>Candidatus Methanoperedens</taxon>
    </lineage>
</organism>
<evidence type="ECO:0000313" key="2">
    <source>
        <dbReference type="Proteomes" id="UP000050360"/>
    </source>
</evidence>
<proteinExistence type="predicted"/>
<dbReference type="Proteomes" id="UP000050360">
    <property type="component" value="Unassembled WGS sequence"/>
</dbReference>
<reference evidence="1 2" key="1">
    <citation type="submission" date="2015-09" db="EMBL/GenBank/DDBJ databases">
        <title>A metagenomics-based metabolic model of nitrate-dependent anaerobic oxidation of methane by Methanoperedens-like archaea.</title>
        <authorList>
            <person name="Arshad A."/>
            <person name="Speth D.R."/>
            <person name="De Graaf R.M."/>
            <person name="Op Den Camp H.J."/>
            <person name="Jetten M.S."/>
            <person name="Welte C.U."/>
        </authorList>
    </citation>
    <scope>NUCLEOTIDE SEQUENCE [LARGE SCALE GENOMIC DNA]</scope>
</reference>
<dbReference type="EMBL" id="LKCM01000428">
    <property type="protein sequence ID" value="KPQ41137.1"/>
    <property type="molecule type" value="Genomic_DNA"/>
</dbReference>
<accession>A0A0P8C3L4</accession>
<evidence type="ECO:0000313" key="1">
    <source>
        <dbReference type="EMBL" id="KPQ41137.1"/>
    </source>
</evidence>
<gene>
    <name evidence="1" type="ORF">MPEBLZ_04321</name>
</gene>
<sequence>MTGSIVIEIENGEEMPDIPSAVLVIGTLERRDGTNNVNARHVKSIPFKDMKAVGAWHTAKVVESIHSDTEAISKALELLKTKRYTPLMLMRQSQLTSNLVSMR</sequence>